<feature type="domain" description="SHS2" evidence="7">
    <location>
        <begin position="3"/>
        <end position="191"/>
    </location>
</feature>
<dbReference type="InterPro" id="IPR050696">
    <property type="entry name" value="FtsA/MreB"/>
</dbReference>
<dbReference type="PIRSF" id="PIRSF003101">
    <property type="entry name" value="FtsA"/>
    <property type="match status" value="1"/>
</dbReference>
<accession>A0A2H5Y708</accession>
<dbReference type="SUPFAM" id="SSF53067">
    <property type="entry name" value="Actin-like ATPase domain"/>
    <property type="match status" value="2"/>
</dbReference>
<evidence type="ECO:0000313" key="9">
    <source>
        <dbReference type="Proteomes" id="UP000236642"/>
    </source>
</evidence>
<keyword evidence="2 5" id="KW-0132">Cell division</keyword>
<evidence type="ECO:0000256" key="3">
    <source>
        <dbReference type="ARBA" id="ARBA00023136"/>
    </source>
</evidence>
<sequence>MTLVAMDIGTSKICTLVGEADEAGMLRILGVGVVPARGIRRGVVVNIAEATEAIAASVEKAERTSGYQIRRAIVGIAGPYVASVNSKGTASVMRGDQGIGPADVQRAVENARTIAIPHSHEILHVLPRAFIVDGQEGIRDPLGMYGFRLEAEVHIVTAQVGPLTNLRRCIEAAQIAVEEFVLSPLASAEAVITEGEREMGVALVDIGAGTTDLAVFVEGSVAHTAVIPVGGQHITNDLAYGLHVPATVAEEIKIKYGHAVVQAISPEEQITVQGFGENGALTFSRREMAEIIEARVQEIFQLILKDLRASGYERLLPAGLVLCGGTALLPGIREVAREVTGMPVRVGLPWDLGGLAETLRSPMFAAAVGLLRWGLRMETSSSYSPSGNSWLGRLWQTLRGIFREMLPG</sequence>
<evidence type="ECO:0000256" key="6">
    <source>
        <dbReference type="PIRNR" id="PIRNR003101"/>
    </source>
</evidence>
<proteinExistence type="inferred from homology"/>
<evidence type="ECO:0000313" key="8">
    <source>
        <dbReference type="EMBL" id="GBD09219.1"/>
    </source>
</evidence>
<evidence type="ECO:0000256" key="4">
    <source>
        <dbReference type="ARBA" id="ARBA00023306"/>
    </source>
</evidence>
<evidence type="ECO:0000256" key="5">
    <source>
        <dbReference type="HAMAP-Rule" id="MF_02033"/>
    </source>
</evidence>
<comment type="caution">
    <text evidence="8">The sequence shown here is derived from an EMBL/GenBank/DDBJ whole genome shotgun (WGS) entry which is preliminary data.</text>
</comment>
<dbReference type="PANTHER" id="PTHR32432:SF4">
    <property type="entry name" value="CELL DIVISION PROTEIN FTSA"/>
    <property type="match status" value="1"/>
</dbReference>
<dbReference type="GO" id="GO:0009898">
    <property type="term" value="C:cytoplasmic side of plasma membrane"/>
    <property type="evidence" value="ECO:0007669"/>
    <property type="project" value="UniProtKB-UniRule"/>
</dbReference>
<dbReference type="Gene3D" id="3.30.1490.110">
    <property type="match status" value="1"/>
</dbReference>
<comment type="subcellular location">
    <subcellularLocation>
        <location evidence="5">Cell membrane</location>
        <topology evidence="5">Peripheral membrane protein</topology>
        <orientation evidence="5">Cytoplasmic side</orientation>
    </subcellularLocation>
    <text evidence="5">Localizes to the Z ring in an FtsZ-dependent manner. Targeted to the membrane through a conserved C-terminal amphipathic helix.</text>
</comment>
<organism evidence="8 9">
    <name type="scientific">Candidatus Thermoflexus japonica</name>
    <dbReference type="NCBI Taxonomy" id="2035417"/>
    <lineage>
        <taxon>Bacteria</taxon>
        <taxon>Bacillati</taxon>
        <taxon>Chloroflexota</taxon>
        <taxon>Thermoflexia</taxon>
        <taxon>Thermoflexales</taxon>
        <taxon>Thermoflexaceae</taxon>
        <taxon>Thermoflexus</taxon>
    </lineage>
</organism>
<comment type="subunit">
    <text evidence="5">Self-interacts. Interacts with FtsZ.</text>
</comment>
<keyword evidence="4 5" id="KW-0131">Cell cycle</keyword>
<dbReference type="Proteomes" id="UP000236642">
    <property type="component" value="Unassembled WGS sequence"/>
</dbReference>
<keyword evidence="1 5" id="KW-1003">Cell membrane</keyword>
<dbReference type="HAMAP" id="MF_02033">
    <property type="entry name" value="FtsA"/>
    <property type="match status" value="1"/>
</dbReference>
<dbReference type="EMBL" id="BEHY01000031">
    <property type="protein sequence ID" value="GBD09219.1"/>
    <property type="molecule type" value="Genomic_DNA"/>
</dbReference>
<dbReference type="GO" id="GO:0043093">
    <property type="term" value="P:FtsZ-dependent cytokinesis"/>
    <property type="evidence" value="ECO:0007669"/>
    <property type="project" value="UniProtKB-UniRule"/>
</dbReference>
<comment type="function">
    <text evidence="5 6">Cell division protein that is involved in the assembly of the Z ring. May serve as a membrane anchor for the Z ring.</text>
</comment>
<keyword evidence="3 5" id="KW-0472">Membrane</keyword>
<protein>
    <recommendedName>
        <fullName evidence="5 6">Cell division protein FtsA</fullName>
    </recommendedName>
</protein>
<dbReference type="InterPro" id="IPR043129">
    <property type="entry name" value="ATPase_NBD"/>
</dbReference>
<dbReference type="InterPro" id="IPR003494">
    <property type="entry name" value="SHS2_FtsA"/>
</dbReference>
<dbReference type="GO" id="GO:0032153">
    <property type="term" value="C:cell division site"/>
    <property type="evidence" value="ECO:0007669"/>
    <property type="project" value="UniProtKB-UniRule"/>
</dbReference>
<dbReference type="InterPro" id="IPR020823">
    <property type="entry name" value="Cell_div_FtsA"/>
</dbReference>
<name>A0A2H5Y708_9CHLR</name>
<dbReference type="CDD" id="cd24048">
    <property type="entry name" value="ASKHA_NBD_FtsA"/>
    <property type="match status" value="1"/>
</dbReference>
<dbReference type="SMART" id="SM00842">
    <property type="entry name" value="FtsA"/>
    <property type="match status" value="1"/>
</dbReference>
<gene>
    <name evidence="5 8" type="primary">ftsA</name>
    <name evidence="8" type="ORF">HRbin22_01468</name>
</gene>
<dbReference type="AlphaFoldDB" id="A0A2H5Y708"/>
<dbReference type="NCBIfam" id="TIGR01174">
    <property type="entry name" value="ftsA"/>
    <property type="match status" value="1"/>
</dbReference>
<dbReference type="Pfam" id="PF02491">
    <property type="entry name" value="SHS2_FTSA"/>
    <property type="match status" value="1"/>
</dbReference>
<evidence type="ECO:0000259" key="7">
    <source>
        <dbReference type="SMART" id="SM00842"/>
    </source>
</evidence>
<dbReference type="PANTHER" id="PTHR32432">
    <property type="entry name" value="CELL DIVISION PROTEIN FTSA-RELATED"/>
    <property type="match status" value="1"/>
</dbReference>
<comment type="similarity">
    <text evidence="5 6">Belongs to the FtsA/MreB family.</text>
</comment>
<evidence type="ECO:0000256" key="1">
    <source>
        <dbReference type="ARBA" id="ARBA00022475"/>
    </source>
</evidence>
<dbReference type="Gene3D" id="3.30.420.40">
    <property type="match status" value="2"/>
</dbReference>
<reference evidence="9" key="1">
    <citation type="submission" date="2017-09" db="EMBL/GenBank/DDBJ databases">
        <title>Metaegenomics of thermophilic ammonia-oxidizing enrichment culture.</title>
        <authorList>
            <person name="Kato S."/>
            <person name="Suzuki K."/>
        </authorList>
    </citation>
    <scope>NUCLEOTIDE SEQUENCE [LARGE SCALE GENOMIC DNA]</scope>
</reference>
<evidence type="ECO:0000256" key="2">
    <source>
        <dbReference type="ARBA" id="ARBA00022618"/>
    </source>
</evidence>
<dbReference type="Pfam" id="PF14450">
    <property type="entry name" value="FtsA"/>
    <property type="match status" value="1"/>
</dbReference>